<dbReference type="CDD" id="cd04301">
    <property type="entry name" value="NAT_SF"/>
    <property type="match status" value="1"/>
</dbReference>
<dbReference type="AlphaFoldDB" id="Q4N326"/>
<dbReference type="Proteomes" id="UP000001949">
    <property type="component" value="Unassembled WGS sequence"/>
</dbReference>
<dbReference type="GO" id="GO:1990190">
    <property type="term" value="F:protein-N-terminal-glutamate acetyltransferase activity"/>
    <property type="evidence" value="ECO:0007669"/>
    <property type="project" value="TreeGrafter"/>
</dbReference>
<dbReference type="eggNOG" id="KOG3235">
    <property type="taxonomic scope" value="Eukaryota"/>
</dbReference>
<dbReference type="OMA" id="MSMQNAN"/>
<evidence type="ECO:0000259" key="4">
    <source>
        <dbReference type="PROSITE" id="PS51186"/>
    </source>
</evidence>
<evidence type="ECO:0000256" key="3">
    <source>
        <dbReference type="ARBA" id="ARBA00025786"/>
    </source>
</evidence>
<dbReference type="InParanoid" id="Q4N326"/>
<gene>
    <name evidence="5" type="ordered locus">TP04_0161</name>
</gene>
<dbReference type="EMBL" id="AAGK01000004">
    <property type="protein sequence ID" value="EAN31513.1"/>
    <property type="molecule type" value="Genomic_DNA"/>
</dbReference>
<organism evidence="5 6">
    <name type="scientific">Theileria parva</name>
    <name type="common">East coast fever infection agent</name>
    <dbReference type="NCBI Taxonomy" id="5875"/>
    <lineage>
        <taxon>Eukaryota</taxon>
        <taxon>Sar</taxon>
        <taxon>Alveolata</taxon>
        <taxon>Apicomplexa</taxon>
        <taxon>Aconoidasida</taxon>
        <taxon>Piroplasmida</taxon>
        <taxon>Theileriidae</taxon>
        <taxon>Theileria</taxon>
    </lineage>
</organism>
<evidence type="ECO:0000256" key="1">
    <source>
        <dbReference type="ARBA" id="ARBA00022679"/>
    </source>
</evidence>
<keyword evidence="6" id="KW-1185">Reference proteome</keyword>
<keyword evidence="1 5" id="KW-0808">Transferase</keyword>
<protein>
    <submittedName>
        <fullName evidence="5">N-acetyltransferase, putative</fullName>
        <ecNumber evidence="5">2.3.1.-</ecNumber>
    </submittedName>
</protein>
<dbReference type="PROSITE" id="PS51186">
    <property type="entry name" value="GNAT"/>
    <property type="match status" value="1"/>
</dbReference>
<feature type="domain" description="N-acetyltransferase" evidence="4">
    <location>
        <begin position="1"/>
        <end position="150"/>
    </location>
</feature>
<dbReference type="Gene3D" id="3.40.630.30">
    <property type="match status" value="1"/>
</dbReference>
<dbReference type="KEGG" id="tpv:TP04_0161"/>
<dbReference type="SUPFAM" id="SSF55729">
    <property type="entry name" value="Acyl-CoA N-acyltransferases (Nat)"/>
    <property type="match status" value="1"/>
</dbReference>
<evidence type="ECO:0000256" key="2">
    <source>
        <dbReference type="ARBA" id="ARBA00023315"/>
    </source>
</evidence>
<dbReference type="EC" id="2.3.1.-" evidence="5"/>
<evidence type="ECO:0000313" key="5">
    <source>
        <dbReference type="EMBL" id="EAN31513.1"/>
    </source>
</evidence>
<dbReference type="PANTHER" id="PTHR23091:SF4">
    <property type="entry name" value="N-TERMINAL AMINO-ACID N(ALPHA)-ACETYLTRANSFERASE NATA"/>
    <property type="match status" value="1"/>
</dbReference>
<dbReference type="InterPro" id="IPR045047">
    <property type="entry name" value="Ard1-like"/>
</dbReference>
<dbReference type="STRING" id="5875.Q4N326"/>
<proteinExistence type="inferred from homology"/>
<accession>Q4N326</accession>
<comment type="caution">
    <text evidence="5">The sequence shown here is derived from an EMBL/GenBank/DDBJ whole genome shotgun (WGS) entry which is preliminary data.</text>
</comment>
<reference evidence="5 6" key="1">
    <citation type="journal article" date="2005" name="Science">
        <title>Genome sequence of Theileria parva, a bovine pathogen that transforms lymphocytes.</title>
        <authorList>
            <person name="Gardner M.J."/>
            <person name="Bishop R."/>
            <person name="Shah T."/>
            <person name="de Villiers E.P."/>
            <person name="Carlton J.M."/>
            <person name="Hall N."/>
            <person name="Ren Q."/>
            <person name="Paulsen I.T."/>
            <person name="Pain A."/>
            <person name="Berriman M."/>
            <person name="Wilson R.J.M."/>
            <person name="Sato S."/>
            <person name="Ralph S.A."/>
            <person name="Mann D.J."/>
            <person name="Xiong Z."/>
            <person name="Shallom S.J."/>
            <person name="Weidman J."/>
            <person name="Jiang L."/>
            <person name="Lynn J."/>
            <person name="Weaver B."/>
            <person name="Shoaibi A."/>
            <person name="Domingo A.R."/>
            <person name="Wasawo D."/>
            <person name="Crabtree J."/>
            <person name="Wortman J.R."/>
            <person name="Haas B."/>
            <person name="Angiuoli S.V."/>
            <person name="Creasy T.H."/>
            <person name="Lu C."/>
            <person name="Suh B."/>
            <person name="Silva J.C."/>
            <person name="Utterback T.R."/>
            <person name="Feldblyum T.V."/>
            <person name="Pertea M."/>
            <person name="Allen J."/>
            <person name="Nierman W.C."/>
            <person name="Taracha E.L.N."/>
            <person name="Salzberg S.L."/>
            <person name="White O.R."/>
            <person name="Fitzhugh H.A."/>
            <person name="Morzaria S."/>
            <person name="Venter J.C."/>
            <person name="Fraser C.M."/>
            <person name="Nene V."/>
        </authorList>
    </citation>
    <scope>NUCLEOTIDE SEQUENCE [LARGE SCALE GENOMIC DNA]</scope>
    <source>
        <strain evidence="5 6">Muguga</strain>
    </source>
</reference>
<dbReference type="InterPro" id="IPR016181">
    <property type="entry name" value="Acyl_CoA_acyltransferase"/>
</dbReference>
<dbReference type="VEuPathDB" id="PiroplasmaDB:TpMuguga_04g00161"/>
<dbReference type="FunCoup" id="Q4N326">
    <property type="interactions" value="176"/>
</dbReference>
<evidence type="ECO:0000313" key="6">
    <source>
        <dbReference type="Proteomes" id="UP000001949"/>
    </source>
</evidence>
<sequence>MIYSRRANIYDLVSLSDCNLVNVIENYQMKYYFYHLLSWPHLTNITTNNRGRVCGYSMSKLEEDKNKSGHVTAVGVLRSFRNLGIATKVIKQTHNAMNKVYDCDCTYLYVRVTNWAAYSLYKYLGYFVDEVSKEYFHDKEDAYSMKLIFKNNL</sequence>
<dbReference type="Pfam" id="PF00583">
    <property type="entry name" value="Acetyltransf_1"/>
    <property type="match status" value="1"/>
</dbReference>
<dbReference type="InterPro" id="IPR000182">
    <property type="entry name" value="GNAT_dom"/>
</dbReference>
<dbReference type="GO" id="GO:1990189">
    <property type="term" value="F:protein N-terminal-serine acetyltransferase activity"/>
    <property type="evidence" value="ECO:0007669"/>
    <property type="project" value="TreeGrafter"/>
</dbReference>
<comment type="similarity">
    <text evidence="3">Belongs to the acetyltransferase family. ARD1 subfamily.</text>
</comment>
<dbReference type="PANTHER" id="PTHR23091">
    <property type="entry name" value="N-TERMINAL ACETYLTRANSFERASE"/>
    <property type="match status" value="1"/>
</dbReference>
<name>Q4N326_THEPA</name>
<dbReference type="GO" id="GO:0031415">
    <property type="term" value="C:NatA complex"/>
    <property type="evidence" value="ECO:0007669"/>
    <property type="project" value="InterPro"/>
</dbReference>
<dbReference type="GeneID" id="3500682"/>
<keyword evidence="2 5" id="KW-0012">Acyltransferase</keyword>